<dbReference type="InterPro" id="IPR036265">
    <property type="entry name" value="HIT-like_sf"/>
</dbReference>
<dbReference type="OrthoDB" id="9784774at2"/>
<dbReference type="EMBL" id="AWXE01000001">
    <property type="protein sequence ID" value="ERL47229.1"/>
    <property type="molecule type" value="Genomic_DNA"/>
</dbReference>
<dbReference type="GO" id="GO:0009117">
    <property type="term" value="P:nucleotide metabolic process"/>
    <property type="evidence" value="ECO:0007669"/>
    <property type="project" value="TreeGrafter"/>
</dbReference>
<dbReference type="PROSITE" id="PS51084">
    <property type="entry name" value="HIT_2"/>
    <property type="match status" value="1"/>
</dbReference>
<dbReference type="Gene3D" id="3.30.428.10">
    <property type="entry name" value="HIT-like"/>
    <property type="match status" value="1"/>
</dbReference>
<feature type="domain" description="HIT" evidence="4">
    <location>
        <begin position="9"/>
        <end position="117"/>
    </location>
</feature>
<reference evidence="5 6" key="1">
    <citation type="journal article" date="2014" name="FEMS Microbiol. Ecol.">
        <title>Genomic differentiation among two strains of the PS1 clade isolated from geographically separated marine habitats.</title>
        <authorList>
            <person name="Jimenez-Infante F."/>
            <person name="Ngugi D.K."/>
            <person name="Alam I."/>
            <person name="Rashid M."/>
            <person name="Baalawi W."/>
            <person name="Kamau A.A."/>
            <person name="Bajic V.B."/>
            <person name="Stingl U."/>
        </authorList>
    </citation>
    <scope>NUCLEOTIDE SEQUENCE [LARGE SCALE GENOMIC DNA]</scope>
    <source>
        <strain evidence="5 6">RS24</strain>
    </source>
</reference>
<protein>
    <submittedName>
        <fullName evidence="5">Ribonuclease R RNase R protein</fullName>
        <ecNumber evidence="5">3.1.-.-</ecNumber>
    </submittedName>
</protein>
<proteinExistence type="predicted"/>
<dbReference type="InterPro" id="IPR001310">
    <property type="entry name" value="Histidine_triad_HIT"/>
</dbReference>
<evidence type="ECO:0000313" key="5">
    <source>
        <dbReference type="EMBL" id="ERL47229.1"/>
    </source>
</evidence>
<dbReference type="PRINTS" id="PR00332">
    <property type="entry name" value="HISTRIAD"/>
</dbReference>
<dbReference type="CDD" id="cd01277">
    <property type="entry name" value="HINT_subgroup"/>
    <property type="match status" value="1"/>
</dbReference>
<dbReference type="PANTHER" id="PTHR46648">
    <property type="entry name" value="HIT FAMILY PROTEIN 1"/>
    <property type="match status" value="1"/>
</dbReference>
<dbReference type="Proteomes" id="UP000016762">
    <property type="component" value="Unassembled WGS sequence"/>
</dbReference>
<feature type="active site" description="Tele-AMP-histidine intermediate" evidence="1">
    <location>
        <position position="103"/>
    </location>
</feature>
<keyword evidence="6" id="KW-1185">Reference proteome</keyword>
<dbReference type="PATRIC" id="fig|1397666.3.peg.139"/>
<name>U2WCG4_9PROT</name>
<evidence type="ECO:0000256" key="3">
    <source>
        <dbReference type="PROSITE-ProRule" id="PRU00464"/>
    </source>
</evidence>
<dbReference type="InterPro" id="IPR039384">
    <property type="entry name" value="HINT"/>
</dbReference>
<evidence type="ECO:0000256" key="1">
    <source>
        <dbReference type="PIRSR" id="PIRSR601310-1"/>
    </source>
</evidence>
<keyword evidence="5" id="KW-0378">Hydrolase</keyword>
<dbReference type="STRING" id="1397666.RS24_00147"/>
<dbReference type="PANTHER" id="PTHR46648:SF1">
    <property type="entry name" value="ADENOSINE 5'-MONOPHOSPHORAMIDASE HNT1"/>
    <property type="match status" value="1"/>
</dbReference>
<accession>U2WCG4</accession>
<sequence>MSDYDEDNIFAKILRGEAPCVKIYEDADTLAFMDVMPQAEGHVLVIPKAEACDMMDLNGAMAQKLIVNVQKIARAVKSALGCPGVMLAQLNGSAAGQTVFHTHFHIIPRHDGVDLGFHAKEMEAPEALEKIAEKIRPLISETTA</sequence>
<dbReference type="AlphaFoldDB" id="U2WCG4"/>
<dbReference type="eggNOG" id="COG0537">
    <property type="taxonomic scope" value="Bacteria"/>
</dbReference>
<evidence type="ECO:0000313" key="6">
    <source>
        <dbReference type="Proteomes" id="UP000016762"/>
    </source>
</evidence>
<evidence type="ECO:0000256" key="2">
    <source>
        <dbReference type="PIRSR" id="PIRSR601310-3"/>
    </source>
</evidence>
<dbReference type="EC" id="3.1.-.-" evidence="5"/>
<organism evidence="5 6">
    <name type="scientific">Candidatus Micropelagius thuwalensis</name>
    <dbReference type="NCBI Taxonomy" id="1397666"/>
    <lineage>
        <taxon>Bacteria</taxon>
        <taxon>Pseudomonadati</taxon>
        <taxon>Pseudomonadota</taxon>
        <taxon>Alphaproteobacteria</taxon>
        <taxon>PS1 clade</taxon>
        <taxon>Candidatus Micropelagius</taxon>
    </lineage>
</organism>
<comment type="caution">
    <text evidence="5">The sequence shown here is derived from an EMBL/GenBank/DDBJ whole genome shotgun (WGS) entry which is preliminary data.</text>
</comment>
<dbReference type="InterPro" id="IPR011146">
    <property type="entry name" value="HIT-like"/>
</dbReference>
<dbReference type="Pfam" id="PF01230">
    <property type="entry name" value="HIT"/>
    <property type="match status" value="1"/>
</dbReference>
<dbReference type="SUPFAM" id="SSF54197">
    <property type="entry name" value="HIT-like"/>
    <property type="match status" value="1"/>
</dbReference>
<feature type="short sequence motif" description="Histidine triad motif" evidence="2 3">
    <location>
        <begin position="101"/>
        <end position="105"/>
    </location>
</feature>
<gene>
    <name evidence="5" type="primary">rnr</name>
    <name evidence="5" type="ORF">RS24_00147</name>
</gene>
<evidence type="ECO:0000259" key="4">
    <source>
        <dbReference type="PROSITE" id="PS51084"/>
    </source>
</evidence>
<dbReference type="GO" id="GO:0016787">
    <property type="term" value="F:hydrolase activity"/>
    <property type="evidence" value="ECO:0007669"/>
    <property type="project" value="UniProtKB-KW"/>
</dbReference>